<dbReference type="Proteomes" id="UP000019376">
    <property type="component" value="Unassembled WGS sequence"/>
</dbReference>
<sequence>MGKDSSRERETSRDDSGIDEEKQKNRAEKESEDDSWGDDAGAADYELASSSTIVWMPPPASPGPAQVFLFCPLMQ</sequence>
<evidence type="ECO:0000256" key="1">
    <source>
        <dbReference type="SAM" id="MobiDB-lite"/>
    </source>
</evidence>
<feature type="compositionally biased region" description="Basic and acidic residues" evidence="1">
    <location>
        <begin position="1"/>
        <end position="29"/>
    </location>
</feature>
<evidence type="ECO:0000313" key="3">
    <source>
        <dbReference type="Proteomes" id="UP000019376"/>
    </source>
</evidence>
<reference evidence="2 3" key="1">
    <citation type="journal article" date="2013" name="PLoS ONE">
        <title>Genomic and secretomic analyses reveal unique features of the lignocellulolytic enzyme system of Penicillium decumbens.</title>
        <authorList>
            <person name="Liu G."/>
            <person name="Zhang L."/>
            <person name="Wei X."/>
            <person name="Zou G."/>
            <person name="Qin Y."/>
            <person name="Ma L."/>
            <person name="Li J."/>
            <person name="Zheng H."/>
            <person name="Wang S."/>
            <person name="Wang C."/>
            <person name="Xun L."/>
            <person name="Zhao G.-P."/>
            <person name="Zhou Z."/>
            <person name="Qu Y."/>
        </authorList>
    </citation>
    <scope>NUCLEOTIDE SEQUENCE [LARGE SCALE GENOMIC DNA]</scope>
    <source>
        <strain evidence="3">114-2 / CGMCC 5302</strain>
    </source>
</reference>
<keyword evidence="3" id="KW-1185">Reference proteome</keyword>
<dbReference type="AlphaFoldDB" id="S8B062"/>
<proteinExistence type="predicted"/>
<name>S8B062_PENO1</name>
<protein>
    <submittedName>
        <fullName evidence="2">Uncharacterized protein</fullName>
    </submittedName>
</protein>
<accession>S8B062</accession>
<evidence type="ECO:0000313" key="2">
    <source>
        <dbReference type="EMBL" id="EPS27692.1"/>
    </source>
</evidence>
<gene>
    <name evidence="2" type="ORF">PDE_02636</name>
</gene>
<dbReference type="EMBL" id="KB644410">
    <property type="protein sequence ID" value="EPS27692.1"/>
    <property type="molecule type" value="Genomic_DNA"/>
</dbReference>
<feature type="region of interest" description="Disordered" evidence="1">
    <location>
        <begin position="1"/>
        <end position="44"/>
    </location>
</feature>
<organism evidence="2 3">
    <name type="scientific">Penicillium oxalicum (strain 114-2 / CGMCC 5302)</name>
    <name type="common">Penicillium decumbens</name>
    <dbReference type="NCBI Taxonomy" id="933388"/>
    <lineage>
        <taxon>Eukaryota</taxon>
        <taxon>Fungi</taxon>
        <taxon>Dikarya</taxon>
        <taxon>Ascomycota</taxon>
        <taxon>Pezizomycotina</taxon>
        <taxon>Eurotiomycetes</taxon>
        <taxon>Eurotiomycetidae</taxon>
        <taxon>Eurotiales</taxon>
        <taxon>Aspergillaceae</taxon>
        <taxon>Penicillium</taxon>
    </lineage>
</organism>
<dbReference type="HOGENOM" id="CLU_2671837_0_0_1"/>